<dbReference type="Proteomes" id="UP000013148">
    <property type="component" value="Unassembled WGS sequence"/>
</dbReference>
<gene>
    <name evidence="2" type="ORF">F964_00516</name>
</gene>
<keyword evidence="1" id="KW-0175">Coiled coil</keyword>
<dbReference type="HOGENOM" id="CLU_565787_0_0_6"/>
<evidence type="ECO:0000256" key="1">
    <source>
        <dbReference type="SAM" id="Coils"/>
    </source>
</evidence>
<accession>N8X382</accession>
<dbReference type="EMBL" id="APPJ01000004">
    <property type="protein sequence ID" value="ENV18716.1"/>
    <property type="molecule type" value="Genomic_DNA"/>
</dbReference>
<dbReference type="PATRIC" id="fig|1217656.3.peg.502"/>
<sequence length="511" mass="60075">MKVEYPIRLAYQFFGDAVGGITLKLLDLAKKNLEEYVSVVDAISILAKTQETAIKYVGIFLLNQMFDEEVPTYSCNKYYVLHDDDHNWGKFTSTYQILNEISENEEFEDTFTFHEKNISTLLASSYWKLSDLYNLKLFRELSIDFYFRIKKINDLIKNKKLPIEQFEDVEELTIDDVKKLLGEDHRTYIKKDQENFIISAFVESLQRCFDYFDINSNFDIVVEKKLLKTILFENGLVINGFNNDLDGQVQDTNIWEKDYLLQLEQENSLVLADQADVLEILDVIYLEDSFSEETQKQNEYPLYYKNCTFTVQEVACLLSGYTPTSVDGKWDYVPWLKENPKFKEALDFVWSAVRGDIFDEIYTDFFVIESEKLKDFLTTREKFIDGFNKHLEPLEKNRMLESNNLKLDRLEQQIEDLGIKLLEKDEMIKELKKNQKNYDLHPSLDPDNPSHAPELLVAIEVWEKKYQNNEYPYMEHTPAITNILKNKGITQTNLVKRICAITNIKSNKSKN</sequence>
<protein>
    <submittedName>
        <fullName evidence="2">Uncharacterized protein</fullName>
    </submittedName>
</protein>
<keyword evidence="3" id="KW-1185">Reference proteome</keyword>
<proteinExistence type="predicted"/>
<name>N8X382_ACIGI</name>
<dbReference type="eggNOG" id="ENOG5031S5J">
    <property type="taxonomic scope" value="Bacteria"/>
</dbReference>
<reference evidence="2 3" key="1">
    <citation type="submission" date="2013-02" db="EMBL/GenBank/DDBJ databases">
        <title>The Genome Sequence of Acinetobacter guillouiae NIPH 991.</title>
        <authorList>
            <consortium name="The Broad Institute Genome Sequencing Platform"/>
            <consortium name="The Broad Institute Genome Sequencing Center for Infectious Disease"/>
            <person name="Cerqueira G."/>
            <person name="Feldgarden M."/>
            <person name="Courvalin P."/>
            <person name="Perichon B."/>
            <person name="Grillot-Courvalin C."/>
            <person name="Clermont D."/>
            <person name="Rocha E."/>
            <person name="Yoon E.-J."/>
            <person name="Nemec A."/>
            <person name="Walker B."/>
            <person name="Young S.K."/>
            <person name="Zeng Q."/>
            <person name="Gargeya S."/>
            <person name="Fitzgerald M."/>
            <person name="Haas B."/>
            <person name="Abouelleil A."/>
            <person name="Alvarado L."/>
            <person name="Arachchi H.M."/>
            <person name="Berlin A.M."/>
            <person name="Chapman S.B."/>
            <person name="Dewar J."/>
            <person name="Goldberg J."/>
            <person name="Griggs A."/>
            <person name="Gujja S."/>
            <person name="Hansen M."/>
            <person name="Howarth C."/>
            <person name="Imamovic A."/>
            <person name="Larimer J."/>
            <person name="McCowan C."/>
            <person name="Murphy C."/>
            <person name="Neiman D."/>
            <person name="Pearson M."/>
            <person name="Priest M."/>
            <person name="Roberts A."/>
            <person name="Saif S."/>
            <person name="Shea T."/>
            <person name="Sisk P."/>
            <person name="Sykes S."/>
            <person name="Wortman J."/>
            <person name="Nusbaum C."/>
            <person name="Birren B."/>
        </authorList>
    </citation>
    <scope>NUCLEOTIDE SEQUENCE [LARGE SCALE GENOMIC DNA]</scope>
    <source>
        <strain evidence="2 3">NIPH 991</strain>
    </source>
</reference>
<comment type="caution">
    <text evidence="2">The sequence shown here is derived from an EMBL/GenBank/DDBJ whole genome shotgun (WGS) entry which is preliminary data.</text>
</comment>
<dbReference type="RefSeq" id="WP_004817403.1">
    <property type="nucleotide sequence ID" value="NZ_KB849455.1"/>
</dbReference>
<dbReference type="AlphaFoldDB" id="N8X382"/>
<organism evidence="2 3">
    <name type="scientific">Acinetobacter guillouiae NIPH 991</name>
    <dbReference type="NCBI Taxonomy" id="1217656"/>
    <lineage>
        <taxon>Bacteria</taxon>
        <taxon>Pseudomonadati</taxon>
        <taxon>Pseudomonadota</taxon>
        <taxon>Gammaproteobacteria</taxon>
        <taxon>Moraxellales</taxon>
        <taxon>Moraxellaceae</taxon>
        <taxon>Acinetobacter</taxon>
    </lineage>
</organism>
<feature type="coiled-coil region" evidence="1">
    <location>
        <begin position="400"/>
        <end position="434"/>
    </location>
</feature>
<evidence type="ECO:0000313" key="2">
    <source>
        <dbReference type="EMBL" id="ENV18716.1"/>
    </source>
</evidence>
<evidence type="ECO:0000313" key="3">
    <source>
        <dbReference type="Proteomes" id="UP000013148"/>
    </source>
</evidence>